<evidence type="ECO:0000313" key="4">
    <source>
        <dbReference type="EMBL" id="NNU26366.1"/>
    </source>
</evidence>
<dbReference type="InterPro" id="IPR057326">
    <property type="entry name" value="KR_dom"/>
</dbReference>
<proteinExistence type="inferred from homology"/>
<keyword evidence="2" id="KW-0560">Oxidoreductase</keyword>
<evidence type="ECO:0000256" key="2">
    <source>
        <dbReference type="ARBA" id="ARBA00023002"/>
    </source>
</evidence>
<feature type="domain" description="Ketoreductase" evidence="3">
    <location>
        <begin position="44"/>
        <end position="217"/>
    </location>
</feature>
<dbReference type="Proteomes" id="UP000557204">
    <property type="component" value="Unassembled WGS sequence"/>
</dbReference>
<evidence type="ECO:0000313" key="5">
    <source>
        <dbReference type="Proteomes" id="UP000557204"/>
    </source>
</evidence>
<comment type="caution">
    <text evidence="4">The sequence shown here is derived from an EMBL/GenBank/DDBJ whole genome shotgun (WGS) entry which is preliminary data.</text>
</comment>
<sequence>MWRAVSAAGGRRPGTVAAAYVVRPGTARRREEHPVAEQAATGGRTVVVTGAARGIGRAIAERFVAAGDTVATIYRGGDLPEGVHGFVADVTDSAAVDAAFTEIEQQLGAPTVLVANAGVTRDQLLMRMSDEEFEQVVDVNLTGTFRCVRRASKGMIRARAGRIVLIGSVVGLYGGPGQVNYSSTKAALVGMARSITRELGGRGITANVVAPGFVETDMTAALPEDTQKKYKSSIPAGRFADPAEIAGVVEFLASDAAAYVSGAVVPVDGGLGMGH</sequence>
<dbReference type="PANTHER" id="PTHR42760:SF40">
    <property type="entry name" value="3-OXOACYL-[ACYL-CARRIER-PROTEIN] REDUCTASE, CHLOROPLASTIC"/>
    <property type="match status" value="1"/>
</dbReference>
<dbReference type="AlphaFoldDB" id="A0A849JSG8"/>
<dbReference type="PRINTS" id="PR00080">
    <property type="entry name" value="SDRFAMILY"/>
</dbReference>
<protein>
    <submittedName>
        <fullName evidence="4">3-oxoacyl-ACP reductase FabG</fullName>
    </submittedName>
</protein>
<dbReference type="GO" id="GO:0016616">
    <property type="term" value="F:oxidoreductase activity, acting on the CH-OH group of donors, NAD or NADP as acceptor"/>
    <property type="evidence" value="ECO:0007669"/>
    <property type="project" value="UniProtKB-ARBA"/>
</dbReference>
<dbReference type="PANTHER" id="PTHR42760">
    <property type="entry name" value="SHORT-CHAIN DEHYDROGENASES/REDUCTASES FAMILY MEMBER"/>
    <property type="match status" value="1"/>
</dbReference>
<keyword evidence="5" id="KW-1185">Reference proteome</keyword>
<dbReference type="Pfam" id="PF13561">
    <property type="entry name" value="adh_short_C2"/>
    <property type="match status" value="1"/>
</dbReference>
<dbReference type="Gene3D" id="3.40.50.720">
    <property type="entry name" value="NAD(P)-binding Rossmann-like Domain"/>
    <property type="match status" value="1"/>
</dbReference>
<name>A0A849JSG8_9MICO</name>
<gene>
    <name evidence="4" type="primary">fabG</name>
    <name evidence="4" type="ORF">HLI28_02245</name>
</gene>
<dbReference type="EMBL" id="JABFAJ010000003">
    <property type="protein sequence ID" value="NNU26366.1"/>
    <property type="molecule type" value="Genomic_DNA"/>
</dbReference>
<dbReference type="GO" id="GO:0030497">
    <property type="term" value="P:fatty acid elongation"/>
    <property type="evidence" value="ECO:0007669"/>
    <property type="project" value="TreeGrafter"/>
</dbReference>
<dbReference type="InterPro" id="IPR002347">
    <property type="entry name" value="SDR_fam"/>
</dbReference>
<comment type="similarity">
    <text evidence="1">Belongs to the short-chain dehydrogenases/reductases (SDR) family.</text>
</comment>
<evidence type="ECO:0000256" key="1">
    <source>
        <dbReference type="ARBA" id="ARBA00006484"/>
    </source>
</evidence>
<evidence type="ECO:0000259" key="3">
    <source>
        <dbReference type="SMART" id="SM00822"/>
    </source>
</evidence>
<dbReference type="PRINTS" id="PR00081">
    <property type="entry name" value="GDHRDH"/>
</dbReference>
<reference evidence="4 5" key="1">
    <citation type="submission" date="2020-05" db="EMBL/GenBank/DDBJ databases">
        <title>Genome sequence of Isoptericola sp. JC619 isolated from Chilika lagoon, India.</title>
        <authorList>
            <person name="Kumar D."/>
            <person name="Appam K."/>
            <person name="Gandham S."/>
            <person name="Uppada J."/>
            <person name="Sasikala C."/>
            <person name="Venkata Ramana C."/>
        </authorList>
    </citation>
    <scope>NUCLEOTIDE SEQUENCE [LARGE SCALE GENOMIC DNA]</scope>
    <source>
        <strain evidence="4 5">JC619</strain>
    </source>
</reference>
<dbReference type="SMART" id="SM00822">
    <property type="entry name" value="PKS_KR"/>
    <property type="match status" value="1"/>
</dbReference>
<accession>A0A849JSG8</accession>
<dbReference type="SUPFAM" id="SSF51735">
    <property type="entry name" value="NAD(P)-binding Rossmann-fold domains"/>
    <property type="match status" value="1"/>
</dbReference>
<dbReference type="InterPro" id="IPR036291">
    <property type="entry name" value="NAD(P)-bd_dom_sf"/>
</dbReference>
<organism evidence="4 5">
    <name type="scientific">Isoptericola sediminis</name>
    <dbReference type="NCBI Taxonomy" id="2733572"/>
    <lineage>
        <taxon>Bacteria</taxon>
        <taxon>Bacillati</taxon>
        <taxon>Actinomycetota</taxon>
        <taxon>Actinomycetes</taxon>
        <taxon>Micrococcales</taxon>
        <taxon>Promicromonosporaceae</taxon>
        <taxon>Isoptericola</taxon>
    </lineage>
</organism>
<dbReference type="NCBIfam" id="NF009466">
    <property type="entry name" value="PRK12826.1-2"/>
    <property type="match status" value="1"/>
</dbReference>
<dbReference type="FunFam" id="3.40.50.720:FF:000173">
    <property type="entry name" value="3-oxoacyl-[acyl-carrier protein] reductase"/>
    <property type="match status" value="1"/>
</dbReference>